<dbReference type="OrthoDB" id="4008250at2"/>
<feature type="domain" description="ABC transporter" evidence="5">
    <location>
        <begin position="287"/>
        <end position="533"/>
    </location>
</feature>
<evidence type="ECO:0000256" key="4">
    <source>
        <dbReference type="SAM" id="MobiDB-lite"/>
    </source>
</evidence>
<evidence type="ECO:0000313" key="6">
    <source>
        <dbReference type="EMBL" id="RAM35876.1"/>
    </source>
</evidence>
<dbReference type="AlphaFoldDB" id="A0A328HBC3"/>
<dbReference type="PANTHER" id="PTHR43776">
    <property type="entry name" value="TRANSPORT ATP-BINDING PROTEIN"/>
    <property type="match status" value="1"/>
</dbReference>
<dbReference type="PROSITE" id="PS00211">
    <property type="entry name" value="ABC_TRANSPORTER_1"/>
    <property type="match status" value="2"/>
</dbReference>
<name>A0A328HBC3_ARTGO</name>
<dbReference type="Pfam" id="PF00005">
    <property type="entry name" value="ABC_tran"/>
    <property type="match status" value="2"/>
</dbReference>
<dbReference type="PANTHER" id="PTHR43776:SF8">
    <property type="entry name" value="ABC TRANSPORTER, ATP-BINDING PROTEIN"/>
    <property type="match status" value="1"/>
</dbReference>
<dbReference type="SUPFAM" id="SSF52540">
    <property type="entry name" value="P-loop containing nucleoside triphosphate hydrolases"/>
    <property type="match status" value="2"/>
</dbReference>
<evidence type="ECO:0000259" key="5">
    <source>
        <dbReference type="PROSITE" id="PS50893"/>
    </source>
</evidence>
<accession>A0A328HBC3</accession>
<evidence type="ECO:0000256" key="2">
    <source>
        <dbReference type="ARBA" id="ARBA00022741"/>
    </source>
</evidence>
<dbReference type="InterPro" id="IPR027417">
    <property type="entry name" value="P-loop_NTPase"/>
</dbReference>
<dbReference type="CDD" id="cd03257">
    <property type="entry name" value="ABC_NikE_OppD_transporters"/>
    <property type="match status" value="2"/>
</dbReference>
<dbReference type="GO" id="GO:0055085">
    <property type="term" value="P:transmembrane transport"/>
    <property type="evidence" value="ECO:0007669"/>
    <property type="project" value="UniProtKB-ARBA"/>
</dbReference>
<dbReference type="Proteomes" id="UP000249166">
    <property type="component" value="Unassembled WGS sequence"/>
</dbReference>
<dbReference type="Gene3D" id="3.40.50.300">
    <property type="entry name" value="P-loop containing nucleotide triphosphate hydrolases"/>
    <property type="match status" value="2"/>
</dbReference>
<organism evidence="6 7">
    <name type="scientific">Arthrobacter globiformis</name>
    <dbReference type="NCBI Taxonomy" id="1665"/>
    <lineage>
        <taxon>Bacteria</taxon>
        <taxon>Bacillati</taxon>
        <taxon>Actinomycetota</taxon>
        <taxon>Actinomycetes</taxon>
        <taxon>Micrococcales</taxon>
        <taxon>Micrococcaceae</taxon>
        <taxon>Arthrobacter</taxon>
    </lineage>
</organism>
<dbReference type="EMBL" id="QLNP01000098">
    <property type="protein sequence ID" value="RAM35876.1"/>
    <property type="molecule type" value="Genomic_DNA"/>
</dbReference>
<proteinExistence type="predicted"/>
<evidence type="ECO:0000256" key="1">
    <source>
        <dbReference type="ARBA" id="ARBA00022448"/>
    </source>
</evidence>
<dbReference type="SMART" id="SM00382">
    <property type="entry name" value="AAA"/>
    <property type="match status" value="2"/>
</dbReference>
<gene>
    <name evidence="6" type="ORF">DBZ45_17060</name>
</gene>
<dbReference type="GO" id="GO:0016887">
    <property type="term" value="F:ATP hydrolysis activity"/>
    <property type="evidence" value="ECO:0007669"/>
    <property type="project" value="InterPro"/>
</dbReference>
<dbReference type="InterPro" id="IPR050319">
    <property type="entry name" value="ABC_transp_ATP-bind"/>
</dbReference>
<sequence>MPEGLIIDDLHLSLRAPAGVSSGSSARPVLSGVGLTVAPGEFVALVGASGSGKTMTALSVLGLLPPQIQAASGSITLGGTDLLAASGAALNRLRGGRIGMLYQQPKRMFNPRMTVGSHLAEPLKLHRGLRGRQARAQALELLTSAGFEDPERVARAYPHQLSGGMAQRAMLAVAMAGQPELLLADEPTSALDKVLERQILELIDTQRRQHGLGVLYITHDLATVSAFADRVVVMDAGRVQEEGPARSVIGAPQTACARELLEACALTRRRIVVAGEALGLGPSRDILALDGVTKRFAKGRGAKPALKDVSLSLREGEILGVLGQSGSGKSTLARLLVEVEAPDRGSITRKLRAGDGKNDGGSAGSGVPGTGVQLVFQEPHDAFDPRMRLFDSLEAPLLRQRTGTADGRRERIQQAVRDVELDPDLLDRYPSQCSGGQLQRLTIARALLLDPAVLICDEATSALDAVTQRKVLDLLLRLHRDRQLSLIMISHDMNVIRYMSHRVAVLYQGALVELAGTSEFFANPRHGHSKELVAAARAHPAACAAPVACSDLAACAHRMLGANVAGGRPGTSRSLELVSARDA</sequence>
<dbReference type="RefSeq" id="WP_111905057.1">
    <property type="nucleotide sequence ID" value="NZ_QLNP01000098.1"/>
</dbReference>
<dbReference type="InterPro" id="IPR017871">
    <property type="entry name" value="ABC_transporter-like_CS"/>
</dbReference>
<keyword evidence="1" id="KW-0813">Transport</keyword>
<feature type="compositionally biased region" description="Gly residues" evidence="4">
    <location>
        <begin position="359"/>
        <end position="369"/>
    </location>
</feature>
<dbReference type="InterPro" id="IPR003439">
    <property type="entry name" value="ABC_transporter-like_ATP-bd"/>
</dbReference>
<dbReference type="InterPro" id="IPR003593">
    <property type="entry name" value="AAA+_ATPase"/>
</dbReference>
<keyword evidence="2" id="KW-0547">Nucleotide-binding</keyword>
<evidence type="ECO:0000313" key="7">
    <source>
        <dbReference type="Proteomes" id="UP000249166"/>
    </source>
</evidence>
<evidence type="ECO:0000256" key="3">
    <source>
        <dbReference type="ARBA" id="ARBA00022840"/>
    </source>
</evidence>
<dbReference type="GO" id="GO:0005524">
    <property type="term" value="F:ATP binding"/>
    <property type="evidence" value="ECO:0007669"/>
    <property type="project" value="UniProtKB-KW"/>
</dbReference>
<dbReference type="PROSITE" id="PS50893">
    <property type="entry name" value="ABC_TRANSPORTER_2"/>
    <property type="match status" value="2"/>
</dbReference>
<feature type="region of interest" description="Disordered" evidence="4">
    <location>
        <begin position="349"/>
        <end position="369"/>
    </location>
</feature>
<comment type="caution">
    <text evidence="6">The sequence shown here is derived from an EMBL/GenBank/DDBJ whole genome shotgun (WGS) entry which is preliminary data.</text>
</comment>
<reference evidence="6 7" key="1">
    <citation type="submission" date="2018-04" db="EMBL/GenBank/DDBJ databases">
        <title>Bacteria isolated from cave deposits of Manipur.</title>
        <authorList>
            <person name="Sahoo D."/>
            <person name="Sarangthem I."/>
            <person name="Nandeibam J."/>
        </authorList>
    </citation>
    <scope>NUCLEOTIDE SEQUENCE [LARGE SCALE GENOMIC DNA]</scope>
    <source>
        <strain evidence="7">mrc11</strain>
    </source>
</reference>
<feature type="domain" description="ABC transporter" evidence="5">
    <location>
        <begin position="5"/>
        <end position="261"/>
    </location>
</feature>
<keyword evidence="3 6" id="KW-0067">ATP-binding</keyword>
<protein>
    <submittedName>
        <fullName evidence="6">ABC transporter ATP-binding protein</fullName>
    </submittedName>
</protein>